<reference evidence="4" key="2">
    <citation type="submission" date="2019-01" db="UniProtKB">
        <authorList>
            <consortium name="EnsemblPlants"/>
        </authorList>
    </citation>
    <scope>IDENTIFICATION</scope>
    <source>
        <strain evidence="4">cv. Heinz 1706</strain>
    </source>
</reference>
<dbReference type="OMA" id="FLCANWR"/>
<name>A0A3Q7GDR5_SOLLC</name>
<sequence length="245" mass="28272">MRYLTRNSGFLASVDEDDQHSGICSLQDIGGHVMKIPLICFQILLFMRLAGTPPSAAFIPIPVLFIPLFLLQGAGLLFSVYRLVETVILLVDGERGVRSYFRMSSVIRDSFSCMRHGSRLLGWWSIDEDSREEQARLYYAETETSGYNTFSPDTVKQMPKAKLTEEIWRLQAALCEQSDFTQSKQEEFERLQNEKILCRICFEEHINILLLPCRHHILCSTCCDKCKRCPICRMFIEERLLVNDV</sequence>
<dbReference type="Pfam" id="PF13920">
    <property type="entry name" value="zf-C3HC4_3"/>
    <property type="match status" value="1"/>
</dbReference>
<evidence type="ECO:0000313" key="5">
    <source>
        <dbReference type="Proteomes" id="UP000004994"/>
    </source>
</evidence>
<dbReference type="PANTHER" id="PTHR46859">
    <property type="entry name" value="TRANSMEMBRANE FRAGILE-X-F-ASSOCIATED PROTEIN"/>
    <property type="match status" value="1"/>
</dbReference>
<dbReference type="InterPro" id="IPR019396">
    <property type="entry name" value="TM_Fragile-X-F-assoc"/>
</dbReference>
<dbReference type="Gramene" id="Solyc05g009870.3.1">
    <property type="protein sequence ID" value="Solyc05g009870.3.1"/>
    <property type="gene ID" value="Solyc05g009870.3"/>
</dbReference>
<dbReference type="Pfam" id="PF10269">
    <property type="entry name" value="Tmemb_185A"/>
    <property type="match status" value="1"/>
</dbReference>
<keyword evidence="1" id="KW-0863">Zinc-finger</keyword>
<dbReference type="EnsemblPlants" id="Solyc05g009870.3.1">
    <property type="protein sequence ID" value="Solyc05g009870.3.1"/>
    <property type="gene ID" value="Solyc05g009870.3"/>
</dbReference>
<dbReference type="InterPro" id="IPR001841">
    <property type="entry name" value="Znf_RING"/>
</dbReference>
<dbReference type="Proteomes" id="UP000004994">
    <property type="component" value="Chromosome 5"/>
</dbReference>
<feature type="transmembrane region" description="Helical" evidence="2">
    <location>
        <begin position="33"/>
        <end position="51"/>
    </location>
</feature>
<feature type="domain" description="RING-type" evidence="3">
    <location>
        <begin position="198"/>
        <end position="233"/>
    </location>
</feature>
<organism evidence="4">
    <name type="scientific">Solanum lycopersicum</name>
    <name type="common">Tomato</name>
    <name type="synonym">Lycopersicon esculentum</name>
    <dbReference type="NCBI Taxonomy" id="4081"/>
    <lineage>
        <taxon>Eukaryota</taxon>
        <taxon>Viridiplantae</taxon>
        <taxon>Streptophyta</taxon>
        <taxon>Embryophyta</taxon>
        <taxon>Tracheophyta</taxon>
        <taxon>Spermatophyta</taxon>
        <taxon>Magnoliopsida</taxon>
        <taxon>eudicotyledons</taxon>
        <taxon>Gunneridae</taxon>
        <taxon>Pentapetalae</taxon>
        <taxon>asterids</taxon>
        <taxon>lamiids</taxon>
        <taxon>Solanales</taxon>
        <taxon>Solanaceae</taxon>
        <taxon>Solanoideae</taxon>
        <taxon>Solaneae</taxon>
        <taxon>Solanum</taxon>
        <taxon>Solanum subgen. Lycopersicon</taxon>
    </lineage>
</organism>
<accession>A0A3Q7GDR5</accession>
<keyword evidence="2" id="KW-1133">Transmembrane helix</keyword>
<evidence type="ECO:0000256" key="1">
    <source>
        <dbReference type="PROSITE-ProRule" id="PRU00175"/>
    </source>
</evidence>
<dbReference type="InParanoid" id="A0A3Q7GDR5"/>
<dbReference type="SUPFAM" id="SSF57850">
    <property type="entry name" value="RING/U-box"/>
    <property type="match status" value="1"/>
</dbReference>
<keyword evidence="1" id="KW-0862">Zinc</keyword>
<dbReference type="Gene3D" id="3.30.40.10">
    <property type="entry name" value="Zinc/RING finger domain, C3HC4 (zinc finger)"/>
    <property type="match status" value="1"/>
</dbReference>
<dbReference type="PROSITE" id="PS50089">
    <property type="entry name" value="ZF_RING_2"/>
    <property type="match status" value="1"/>
</dbReference>
<evidence type="ECO:0000259" key="3">
    <source>
        <dbReference type="PROSITE" id="PS50089"/>
    </source>
</evidence>
<feature type="transmembrane region" description="Helical" evidence="2">
    <location>
        <begin position="57"/>
        <end position="81"/>
    </location>
</feature>
<dbReference type="InterPro" id="IPR013083">
    <property type="entry name" value="Znf_RING/FYVE/PHD"/>
</dbReference>
<protein>
    <recommendedName>
        <fullName evidence="3">RING-type domain-containing protein</fullName>
    </recommendedName>
</protein>
<keyword evidence="5" id="KW-1185">Reference proteome</keyword>
<dbReference type="STRING" id="4081.A0A3Q7GDR5"/>
<evidence type="ECO:0000256" key="2">
    <source>
        <dbReference type="SAM" id="Phobius"/>
    </source>
</evidence>
<evidence type="ECO:0000313" key="4">
    <source>
        <dbReference type="EnsemblPlants" id="Solyc05g009870.3.1"/>
    </source>
</evidence>
<keyword evidence="2" id="KW-0812">Transmembrane</keyword>
<reference evidence="4" key="1">
    <citation type="journal article" date="2012" name="Nature">
        <title>The tomato genome sequence provides insights into fleshy fruit evolution.</title>
        <authorList>
            <consortium name="Tomato Genome Consortium"/>
        </authorList>
    </citation>
    <scope>NUCLEOTIDE SEQUENCE [LARGE SCALE GENOMIC DNA]</scope>
    <source>
        <strain evidence="4">cv. Heinz 1706</strain>
    </source>
</reference>
<keyword evidence="1" id="KW-0479">Metal-binding</keyword>
<proteinExistence type="predicted"/>
<dbReference type="PaxDb" id="4081-Solyc05g009870.2.1"/>
<keyword evidence="2" id="KW-0472">Membrane</keyword>
<dbReference type="GO" id="GO:0008270">
    <property type="term" value="F:zinc ion binding"/>
    <property type="evidence" value="ECO:0007669"/>
    <property type="project" value="UniProtKB-KW"/>
</dbReference>
<dbReference type="AlphaFoldDB" id="A0A3Q7GDR5"/>
<dbReference type="PANTHER" id="PTHR46859:SF6">
    <property type="entry name" value="TRANSMEMBRANE FRAGILE-X-F-ASSOCIATED PROTEIN"/>
    <property type="match status" value="1"/>
</dbReference>